<gene>
    <name evidence="3" type="ORF">ADUPG1_006476</name>
</gene>
<protein>
    <recommendedName>
        <fullName evidence="2">Arrestin C-terminal-like domain-containing protein</fullName>
    </recommendedName>
</protein>
<evidence type="ECO:0000313" key="4">
    <source>
        <dbReference type="Proteomes" id="UP001057375"/>
    </source>
</evidence>
<sequence length="712" mass="78989">MIDDHRIPGISIATKIEPSRTVQPGSTVKVTFELSFFKSYVIKTLIARFLGVERVNIKGRAIKNLEGETLVKLPGEIPKMTADHEDYEDISPQISCRVKERALVHVRQDILPSLISRRQREEKISTKLVCEAGTKKTFSVAFLVPFKLPPTANYGNIATIKYNLDLLIEATPIMGEIDEGFLSESSYSPPKEIPFNPLSLLPVKSTYSSHYRIPINVFACPFLTGSFPRIAESGISVVKEFGSLKKGEIELTTGIPYRIFQPSSRVPIHFHISNTSAFKLKKLTVKLKQKTSMWISPVHKWQEISNISKITDKSLNGLSEASDTLFLDVPPLSRMYEETIITPESKRVFSDYNRQMMARKQWKRAICDFVDHVKRVVAAHWSKGIMSASSKGSLRAPPMGISSSNPYGGDSLHVKMLRGSSSPPVAEREITCHTQLDYETILQSDPSPPSLASPQWAPRDSISDLDSLSLSDRDKDDCVGCKLKILGHVDSTMVSSSHQQTSSEHSPSHPSSPMYPLEGFDSSILDEKSLLAVSPFEHNGRDLVPQVEIDRKILLGKLSLVKYLSDDQILSILRKAKDSGHDVSMDALLGWEQYLHKFLLGEDPTDPLAPRLVPEKGKKKGANGGKKGKISDGYEGLSVSLPSLDVVGEWHGSPSLDFDPKSQIVSVSKKGCFSKGAVSSWYLVDHEIRVYLTLRGGFQKCMQVGMPVLISI</sequence>
<accession>A0ABQ5KID7</accession>
<reference evidence="3" key="1">
    <citation type="submission" date="2022-03" db="EMBL/GenBank/DDBJ databases">
        <title>Draft genome sequence of Aduncisulcus paluster, a free-living microaerophilic Fornicata.</title>
        <authorList>
            <person name="Yuyama I."/>
            <person name="Kume K."/>
            <person name="Tamura T."/>
            <person name="Inagaki Y."/>
            <person name="Hashimoto T."/>
        </authorList>
    </citation>
    <scope>NUCLEOTIDE SEQUENCE</scope>
    <source>
        <strain evidence="3">NY0171</strain>
    </source>
</reference>
<name>A0ABQ5KID7_9EUKA</name>
<feature type="domain" description="Arrestin C-terminal-like" evidence="2">
    <location>
        <begin position="246"/>
        <end position="336"/>
    </location>
</feature>
<dbReference type="Pfam" id="PF02752">
    <property type="entry name" value="Arrestin_C"/>
    <property type="match status" value="1"/>
</dbReference>
<feature type="compositionally biased region" description="Low complexity" evidence="1">
    <location>
        <begin position="495"/>
        <end position="512"/>
    </location>
</feature>
<organism evidence="3 4">
    <name type="scientific">Aduncisulcus paluster</name>
    <dbReference type="NCBI Taxonomy" id="2918883"/>
    <lineage>
        <taxon>Eukaryota</taxon>
        <taxon>Metamonada</taxon>
        <taxon>Carpediemonas-like organisms</taxon>
        <taxon>Aduncisulcus</taxon>
    </lineage>
</organism>
<feature type="region of interest" description="Disordered" evidence="1">
    <location>
        <begin position="609"/>
        <end position="629"/>
    </location>
</feature>
<dbReference type="Proteomes" id="UP001057375">
    <property type="component" value="Unassembled WGS sequence"/>
</dbReference>
<dbReference type="InterPro" id="IPR014752">
    <property type="entry name" value="Arrestin-like_C"/>
</dbReference>
<dbReference type="Gene3D" id="2.60.40.640">
    <property type="match status" value="1"/>
</dbReference>
<evidence type="ECO:0000256" key="1">
    <source>
        <dbReference type="SAM" id="MobiDB-lite"/>
    </source>
</evidence>
<keyword evidence="4" id="KW-1185">Reference proteome</keyword>
<comment type="caution">
    <text evidence="3">The sequence shown here is derived from an EMBL/GenBank/DDBJ whole genome shotgun (WGS) entry which is preliminary data.</text>
</comment>
<feature type="region of interest" description="Disordered" evidence="1">
    <location>
        <begin position="493"/>
        <end position="518"/>
    </location>
</feature>
<evidence type="ECO:0000313" key="3">
    <source>
        <dbReference type="EMBL" id="GKT32291.1"/>
    </source>
</evidence>
<proteinExistence type="predicted"/>
<dbReference type="EMBL" id="BQXS01009966">
    <property type="protein sequence ID" value="GKT32291.1"/>
    <property type="molecule type" value="Genomic_DNA"/>
</dbReference>
<evidence type="ECO:0000259" key="2">
    <source>
        <dbReference type="Pfam" id="PF02752"/>
    </source>
</evidence>
<dbReference type="InterPro" id="IPR011022">
    <property type="entry name" value="Arrestin_C-like"/>
</dbReference>